<dbReference type="eggNOG" id="ENOG50347UY">
    <property type="taxonomic scope" value="Bacteria"/>
</dbReference>
<comment type="caution">
    <text evidence="2">The sequence shown here is derived from an EMBL/GenBank/DDBJ whole genome shotgun (WGS) entry which is preliminary data.</text>
</comment>
<name>C0CKK5_BLAHS</name>
<keyword evidence="3" id="KW-1185">Reference proteome</keyword>
<dbReference type="HOGENOM" id="CLU_164010_0_0_9"/>
<dbReference type="EMBL" id="ACBZ01000069">
    <property type="protein sequence ID" value="EEG49695.1"/>
    <property type="molecule type" value="Genomic_DNA"/>
</dbReference>
<evidence type="ECO:0000256" key="1">
    <source>
        <dbReference type="SAM" id="Phobius"/>
    </source>
</evidence>
<gene>
    <name evidence="2" type="ORF">RUMHYD_01375</name>
</gene>
<evidence type="ECO:0008006" key="4">
    <source>
        <dbReference type="Google" id="ProtNLM"/>
    </source>
</evidence>
<dbReference type="GeneID" id="86820599"/>
<dbReference type="Proteomes" id="UP000003100">
    <property type="component" value="Unassembled WGS sequence"/>
</dbReference>
<dbReference type="RefSeq" id="WP_005947439.1">
    <property type="nucleotide sequence ID" value="NZ_CP136423.1"/>
</dbReference>
<keyword evidence="1" id="KW-1133">Transmembrane helix</keyword>
<proteinExistence type="predicted"/>
<dbReference type="AlphaFoldDB" id="C0CKK5"/>
<sequence>MWILGSILIVTSLLVLYLKYRVVLAGEKCKGKIVGIVDQYAGYSVGGVNVKKHAYIVKIKNKKYYTAHGCLFLSLGKKKIGKEIFVFKNEKYGNEVFKCFDFRIEIVAFLVFLSGVFIIYTGLR</sequence>
<accession>C0CKK5</accession>
<evidence type="ECO:0000313" key="3">
    <source>
        <dbReference type="Proteomes" id="UP000003100"/>
    </source>
</evidence>
<reference evidence="2 3" key="1">
    <citation type="submission" date="2009-01" db="EMBL/GenBank/DDBJ databases">
        <authorList>
            <person name="Fulton L."/>
            <person name="Clifton S."/>
            <person name="Fulton B."/>
            <person name="Xu J."/>
            <person name="Minx P."/>
            <person name="Pepin K.H."/>
            <person name="Johnson M."/>
            <person name="Bhonagiri V."/>
            <person name="Nash W.E."/>
            <person name="Mardis E.R."/>
            <person name="Wilson R.K."/>
        </authorList>
    </citation>
    <scope>NUCLEOTIDE SEQUENCE [LARGE SCALE GENOMIC DNA]</scope>
    <source>
        <strain evidence="3">DSM 10507 / JCM 14656 / S5a33</strain>
    </source>
</reference>
<keyword evidence="1" id="KW-0472">Membrane</keyword>
<keyword evidence="1" id="KW-0812">Transmembrane</keyword>
<reference evidence="2 3" key="2">
    <citation type="submission" date="2009-02" db="EMBL/GenBank/DDBJ databases">
        <title>Draft genome sequence of Blautia hydrogenotrophica DSM 10507 (Ruminococcus hydrogenotrophicus DSM 10507).</title>
        <authorList>
            <person name="Sudarsanam P."/>
            <person name="Ley R."/>
            <person name="Guruge J."/>
            <person name="Turnbaugh P.J."/>
            <person name="Mahowald M."/>
            <person name="Liep D."/>
            <person name="Gordon J."/>
        </authorList>
    </citation>
    <scope>NUCLEOTIDE SEQUENCE [LARGE SCALE GENOMIC DNA]</scope>
    <source>
        <strain evidence="3">DSM 10507 / JCM 14656 / S5a33</strain>
    </source>
</reference>
<evidence type="ECO:0000313" key="2">
    <source>
        <dbReference type="EMBL" id="EEG49695.1"/>
    </source>
</evidence>
<feature type="transmembrane region" description="Helical" evidence="1">
    <location>
        <begin position="106"/>
        <end position="123"/>
    </location>
</feature>
<organism evidence="2 3">
    <name type="scientific">Blautia hydrogenotrophica (strain DSM 10507 / JCM 14656 / S5a33)</name>
    <name type="common">Ruminococcus hydrogenotrophicus</name>
    <dbReference type="NCBI Taxonomy" id="476272"/>
    <lineage>
        <taxon>Bacteria</taxon>
        <taxon>Bacillati</taxon>
        <taxon>Bacillota</taxon>
        <taxon>Clostridia</taxon>
        <taxon>Lachnospirales</taxon>
        <taxon>Lachnospiraceae</taxon>
        <taxon>Blautia</taxon>
    </lineage>
</organism>
<protein>
    <recommendedName>
        <fullName evidence="4">DUF3592 domain-containing protein</fullName>
    </recommendedName>
</protein>
<dbReference type="PATRIC" id="fig|476272.21.peg.2724"/>